<evidence type="ECO:0008006" key="5">
    <source>
        <dbReference type="Google" id="ProtNLM"/>
    </source>
</evidence>
<proteinExistence type="inferred from homology"/>
<dbReference type="SMART" id="SM00512">
    <property type="entry name" value="Skp1"/>
    <property type="match status" value="1"/>
</dbReference>
<evidence type="ECO:0000313" key="4">
    <source>
        <dbReference type="Proteomes" id="UP001353858"/>
    </source>
</evidence>
<name>A0AAN7QB15_9COLE</name>
<sequence>MKKQFESGHSKRKRKEAEKLAKAGSDQKQRKLSFTTMGSERYELLASKSNQKSEEREPAEESDVDQTTAASTSFQGVGQNEKMPIMFESSNGILFFVPPKVVDLFRTITDGILLLGLDPNHFVADFVNVDGLVLSKLVQWAKFHVDDHQFVITEWDEELLDIDLEALLKLWCLSNYLLCQNLCFTIEHMIAGLGELDNEYENYLLTLLTTTVEMELRKY</sequence>
<organism evidence="3 4">
    <name type="scientific">Aquatica leii</name>
    <dbReference type="NCBI Taxonomy" id="1421715"/>
    <lineage>
        <taxon>Eukaryota</taxon>
        <taxon>Metazoa</taxon>
        <taxon>Ecdysozoa</taxon>
        <taxon>Arthropoda</taxon>
        <taxon>Hexapoda</taxon>
        <taxon>Insecta</taxon>
        <taxon>Pterygota</taxon>
        <taxon>Neoptera</taxon>
        <taxon>Endopterygota</taxon>
        <taxon>Coleoptera</taxon>
        <taxon>Polyphaga</taxon>
        <taxon>Elateriformia</taxon>
        <taxon>Elateroidea</taxon>
        <taxon>Lampyridae</taxon>
        <taxon>Luciolinae</taxon>
        <taxon>Aquatica</taxon>
    </lineage>
</organism>
<feature type="region of interest" description="Disordered" evidence="2">
    <location>
        <begin position="1"/>
        <end position="75"/>
    </location>
</feature>
<dbReference type="SUPFAM" id="SSF54695">
    <property type="entry name" value="POZ domain"/>
    <property type="match status" value="1"/>
</dbReference>
<evidence type="ECO:0000256" key="1">
    <source>
        <dbReference type="ARBA" id="ARBA00009993"/>
    </source>
</evidence>
<feature type="compositionally biased region" description="Polar residues" evidence="2">
    <location>
        <begin position="65"/>
        <end position="75"/>
    </location>
</feature>
<evidence type="ECO:0000313" key="3">
    <source>
        <dbReference type="EMBL" id="KAK4871908.1"/>
    </source>
</evidence>
<dbReference type="GO" id="GO:0006511">
    <property type="term" value="P:ubiquitin-dependent protein catabolic process"/>
    <property type="evidence" value="ECO:0007669"/>
    <property type="project" value="InterPro"/>
</dbReference>
<dbReference type="InterPro" id="IPR001232">
    <property type="entry name" value="SKP1-like"/>
</dbReference>
<comment type="caution">
    <text evidence="3">The sequence shown here is derived from an EMBL/GenBank/DDBJ whole genome shotgun (WGS) entry which is preliminary data.</text>
</comment>
<evidence type="ECO:0000256" key="2">
    <source>
        <dbReference type="SAM" id="MobiDB-lite"/>
    </source>
</evidence>
<dbReference type="Gene3D" id="3.30.710.10">
    <property type="entry name" value="Potassium Channel Kv1.1, Chain A"/>
    <property type="match status" value="1"/>
</dbReference>
<dbReference type="InterPro" id="IPR011333">
    <property type="entry name" value="SKP1/BTB/POZ_sf"/>
</dbReference>
<comment type="similarity">
    <text evidence="1">Belongs to the SKP1 family.</text>
</comment>
<dbReference type="EMBL" id="JARPUR010000008">
    <property type="protein sequence ID" value="KAK4871908.1"/>
    <property type="molecule type" value="Genomic_DNA"/>
</dbReference>
<dbReference type="AlphaFoldDB" id="A0AAN7QB15"/>
<protein>
    <recommendedName>
        <fullName evidence="5">SKP1 component POZ domain-containing protein</fullName>
    </recommendedName>
</protein>
<gene>
    <name evidence="3" type="ORF">RN001_016032</name>
</gene>
<reference evidence="4" key="1">
    <citation type="submission" date="2023-01" db="EMBL/GenBank/DDBJ databases">
        <title>Key to firefly adult light organ development and bioluminescence: homeobox transcription factors regulate luciferase expression and transportation to peroxisome.</title>
        <authorList>
            <person name="Fu X."/>
        </authorList>
    </citation>
    <scope>NUCLEOTIDE SEQUENCE [LARGE SCALE GENOMIC DNA]</scope>
</reference>
<keyword evidence="4" id="KW-1185">Reference proteome</keyword>
<accession>A0AAN7QB15</accession>
<feature type="compositionally biased region" description="Basic and acidic residues" evidence="2">
    <location>
        <begin position="1"/>
        <end position="29"/>
    </location>
</feature>
<dbReference type="Proteomes" id="UP001353858">
    <property type="component" value="Unassembled WGS sequence"/>
</dbReference>